<sequence>MWPPGEEQCLAAKTLYAKKSGMLYTTNKQVAWAADGGPPGVMTVSIPFSAIKAQLVNPDTAKNIALRVTLKPDADGKETNHSFVFPGADAVATREQFKEAIRRALAELQGGSTPGTPAASSGGGTPVPGAGNGVRPARPPANRLPEAIQLRMELLRSDKDLQRLHRELVMAGHVTEDEFWANKKHLVDTRKIHRNQKKGNASAWLDLRPVTEEGRDVKFTLTPQIIHAIFFQHPSVKRAYDAYVPDKLSESIFWKRYFKSRFFHRNRAVASTLVESDDIFDKCLEEDEEAVSGVKRKRIDDISALLDLAATEEDYEAVERRPDWPMVPGRIESARSLIKRFNHHSEQVVKALRERSKRATEELNMANEITITDLRAAETSSRILLDIRDQGRYFESQASSVKGGSASGSDAAEISRFYQRFAAETPTLRNAMMRNADVMAVYSELNETIRRSGQDSQRSRDHVDRIPAATLEELKSCQRTGIELLRHFWASIPSTAPQKRAKCERLIESLATVESRVQATLNAVTTVTAEDQQTIRQFLDPLHASIAKARETLQAKPALPAV</sequence>
<evidence type="ECO:0000256" key="1">
    <source>
        <dbReference type="ARBA" id="ARBA00004123"/>
    </source>
</evidence>
<evidence type="ECO:0000313" key="9">
    <source>
        <dbReference type="EMBL" id="RKP10094.1"/>
    </source>
</evidence>
<dbReference type="InterPro" id="IPR013876">
    <property type="entry name" value="TFIIH_BTF_p62_N"/>
</dbReference>
<reference evidence="10" key="1">
    <citation type="journal article" date="2018" name="Nat. Microbiol.">
        <title>Leveraging single-cell genomics to expand the fungal tree of life.</title>
        <authorList>
            <person name="Ahrendt S.R."/>
            <person name="Quandt C.A."/>
            <person name="Ciobanu D."/>
            <person name="Clum A."/>
            <person name="Salamov A."/>
            <person name="Andreopoulos B."/>
            <person name="Cheng J.F."/>
            <person name="Woyke T."/>
            <person name="Pelin A."/>
            <person name="Henrissat B."/>
            <person name="Reynolds N.K."/>
            <person name="Benny G.L."/>
            <person name="Smith M.E."/>
            <person name="James T.Y."/>
            <person name="Grigoriev I.V."/>
        </authorList>
    </citation>
    <scope>NUCLEOTIDE SEQUENCE [LARGE SCALE GENOMIC DNA]</scope>
    <source>
        <strain evidence="10">RSA 1356</strain>
    </source>
</reference>
<evidence type="ECO:0000313" key="10">
    <source>
        <dbReference type="Proteomes" id="UP000271241"/>
    </source>
</evidence>
<dbReference type="Gene3D" id="6.10.140.1200">
    <property type="match status" value="1"/>
</dbReference>
<dbReference type="InterPro" id="IPR011993">
    <property type="entry name" value="PH-like_dom_sf"/>
</dbReference>
<gene>
    <name evidence="9" type="ORF">THASP1DRAFT_28141</name>
</gene>
<dbReference type="GO" id="GO:0006289">
    <property type="term" value="P:nucleotide-excision repair"/>
    <property type="evidence" value="ECO:0007669"/>
    <property type="project" value="InterPro"/>
</dbReference>
<evidence type="ECO:0000256" key="6">
    <source>
        <dbReference type="ARBA" id="ARBA00023242"/>
    </source>
</evidence>
<dbReference type="AlphaFoldDB" id="A0A4P9XV06"/>
<dbReference type="GO" id="GO:0006351">
    <property type="term" value="P:DNA-templated transcription"/>
    <property type="evidence" value="ECO:0007669"/>
    <property type="project" value="InterPro"/>
</dbReference>
<evidence type="ECO:0000259" key="8">
    <source>
        <dbReference type="PROSITE" id="PS50858"/>
    </source>
</evidence>
<dbReference type="GO" id="GO:0000439">
    <property type="term" value="C:transcription factor TFIIH core complex"/>
    <property type="evidence" value="ECO:0007669"/>
    <property type="project" value="InterPro"/>
</dbReference>
<keyword evidence="4" id="KW-0805">Transcription regulation</keyword>
<dbReference type="InterPro" id="IPR027079">
    <property type="entry name" value="Tfb1/GTF2H1"/>
</dbReference>
<proteinExistence type="inferred from homology"/>
<organism evidence="9 10">
    <name type="scientific">Thamnocephalis sphaerospora</name>
    <dbReference type="NCBI Taxonomy" id="78915"/>
    <lineage>
        <taxon>Eukaryota</taxon>
        <taxon>Fungi</taxon>
        <taxon>Fungi incertae sedis</taxon>
        <taxon>Zoopagomycota</taxon>
        <taxon>Zoopagomycotina</taxon>
        <taxon>Zoopagomycetes</taxon>
        <taxon>Zoopagales</taxon>
        <taxon>Sigmoideomycetaceae</taxon>
        <taxon>Thamnocephalis</taxon>
    </lineage>
</organism>
<keyword evidence="5" id="KW-0804">Transcription</keyword>
<evidence type="ECO:0000256" key="4">
    <source>
        <dbReference type="ARBA" id="ARBA00023015"/>
    </source>
</evidence>
<accession>A0A4P9XV06</accession>
<dbReference type="EMBL" id="KZ992471">
    <property type="protein sequence ID" value="RKP10094.1"/>
    <property type="molecule type" value="Genomic_DNA"/>
</dbReference>
<comment type="similarity">
    <text evidence="2">Belongs to the TFB1 family.</text>
</comment>
<dbReference type="STRING" id="78915.A0A4P9XV06"/>
<dbReference type="InterPro" id="IPR035925">
    <property type="entry name" value="BSD_dom_sf"/>
</dbReference>
<feature type="domain" description="BSD" evidence="8">
    <location>
        <begin position="213"/>
        <end position="265"/>
    </location>
</feature>
<dbReference type="PANTHER" id="PTHR12856">
    <property type="entry name" value="TRANSCRIPTION INITIATION FACTOR IIH-RELATED"/>
    <property type="match status" value="1"/>
</dbReference>
<protein>
    <recommendedName>
        <fullName evidence="8">BSD domain-containing protein</fullName>
    </recommendedName>
</protein>
<dbReference type="PROSITE" id="PS50858">
    <property type="entry name" value="BSD"/>
    <property type="match status" value="2"/>
</dbReference>
<dbReference type="InterPro" id="IPR005607">
    <property type="entry name" value="BSD_dom"/>
</dbReference>
<evidence type="ECO:0000256" key="3">
    <source>
        <dbReference type="ARBA" id="ARBA00022737"/>
    </source>
</evidence>
<dbReference type="SUPFAM" id="SSF50729">
    <property type="entry name" value="PH domain-like"/>
    <property type="match status" value="1"/>
</dbReference>
<dbReference type="Pfam" id="PF03909">
    <property type="entry name" value="BSD"/>
    <property type="match status" value="1"/>
</dbReference>
<evidence type="ECO:0000256" key="5">
    <source>
        <dbReference type="ARBA" id="ARBA00023163"/>
    </source>
</evidence>
<feature type="compositionally biased region" description="Gly residues" evidence="7">
    <location>
        <begin position="121"/>
        <end position="132"/>
    </location>
</feature>
<name>A0A4P9XV06_9FUNG</name>
<dbReference type="SUPFAM" id="SSF140383">
    <property type="entry name" value="BSD domain-like"/>
    <property type="match status" value="2"/>
</dbReference>
<feature type="region of interest" description="Disordered" evidence="7">
    <location>
        <begin position="108"/>
        <end position="141"/>
    </location>
</feature>
<dbReference type="Proteomes" id="UP000271241">
    <property type="component" value="Unassembled WGS sequence"/>
</dbReference>
<evidence type="ECO:0000256" key="2">
    <source>
        <dbReference type="ARBA" id="ARBA00009448"/>
    </source>
</evidence>
<comment type="subcellular location">
    <subcellularLocation>
        <location evidence="1">Nucleus</location>
    </subcellularLocation>
</comment>
<feature type="domain" description="BSD" evidence="8">
    <location>
        <begin position="146"/>
        <end position="191"/>
    </location>
</feature>
<dbReference type="Pfam" id="PF08567">
    <property type="entry name" value="PH_TFIIH"/>
    <property type="match status" value="1"/>
</dbReference>
<dbReference type="Gene3D" id="1.10.3970.10">
    <property type="entry name" value="BSD domain"/>
    <property type="match status" value="1"/>
</dbReference>
<dbReference type="CDD" id="cd13229">
    <property type="entry name" value="PH_TFIIH"/>
    <property type="match status" value="1"/>
</dbReference>
<keyword evidence="6" id="KW-0539">Nucleus</keyword>
<dbReference type="OrthoDB" id="360521at2759"/>
<keyword evidence="3" id="KW-0677">Repeat</keyword>
<dbReference type="SMART" id="SM00751">
    <property type="entry name" value="BSD"/>
    <property type="match status" value="2"/>
</dbReference>
<keyword evidence="10" id="KW-1185">Reference proteome</keyword>
<dbReference type="Gene3D" id="2.30.29.30">
    <property type="entry name" value="Pleckstrin-homology domain (PH domain)/Phosphotyrosine-binding domain (PTB)"/>
    <property type="match status" value="1"/>
</dbReference>
<evidence type="ECO:0000256" key="7">
    <source>
        <dbReference type="SAM" id="MobiDB-lite"/>
    </source>
</evidence>